<comment type="caution">
    <text evidence="2">The sequence shown here is derived from an EMBL/GenBank/DDBJ whole genome shotgun (WGS) entry which is preliminary data.</text>
</comment>
<accession>A0A1W9YWF2</accession>
<proteinExistence type="predicted"/>
<evidence type="ECO:0000313" key="2">
    <source>
        <dbReference type="EMBL" id="ORA04391.1"/>
    </source>
</evidence>
<evidence type="ECO:0000313" key="3">
    <source>
        <dbReference type="Proteomes" id="UP000192366"/>
    </source>
</evidence>
<dbReference type="AlphaFoldDB" id="A0A1W9YWF2"/>
<feature type="region of interest" description="Disordered" evidence="1">
    <location>
        <begin position="85"/>
        <end position="111"/>
    </location>
</feature>
<sequence>MRVLGDALHQQDGFAPFAFEVLGDLDIGGRALHLSGTAAGQLAAGCPIAAAGSARRSEPTIAGATFGRWQETVAAYASTMSLRKTRGVGHCGPGGRRGRRGDGPRPKRISR</sequence>
<gene>
    <name evidence="2" type="ORF">BST17_13960</name>
</gene>
<dbReference type="Proteomes" id="UP000192366">
    <property type="component" value="Unassembled WGS sequence"/>
</dbReference>
<keyword evidence="3" id="KW-1185">Reference proteome</keyword>
<protein>
    <submittedName>
        <fullName evidence="2">Uncharacterized protein</fullName>
    </submittedName>
</protein>
<reference evidence="2 3" key="1">
    <citation type="submission" date="2017-02" db="EMBL/GenBank/DDBJ databases">
        <title>The new phylogeny of genus Mycobacterium.</title>
        <authorList>
            <person name="Tortoli E."/>
            <person name="Trovato A."/>
            <person name="Cirillo D.M."/>
        </authorList>
    </citation>
    <scope>NUCLEOTIDE SEQUENCE [LARGE SCALE GENOMIC DNA]</scope>
    <source>
        <strain evidence="2 3">DSM 45578</strain>
    </source>
</reference>
<organism evidence="2 3">
    <name type="scientific">Mycolicibacterium bacteremicum</name>
    <name type="common">Mycobacterium bacteremicum</name>
    <dbReference type="NCBI Taxonomy" id="564198"/>
    <lineage>
        <taxon>Bacteria</taxon>
        <taxon>Bacillati</taxon>
        <taxon>Actinomycetota</taxon>
        <taxon>Actinomycetes</taxon>
        <taxon>Mycobacteriales</taxon>
        <taxon>Mycobacteriaceae</taxon>
        <taxon>Mycolicibacterium</taxon>
    </lineage>
</organism>
<dbReference type="EMBL" id="MVHJ01000010">
    <property type="protein sequence ID" value="ORA04391.1"/>
    <property type="molecule type" value="Genomic_DNA"/>
</dbReference>
<name>A0A1W9YWF2_MYCBA</name>
<evidence type="ECO:0000256" key="1">
    <source>
        <dbReference type="SAM" id="MobiDB-lite"/>
    </source>
</evidence>